<organism evidence="2 3">
    <name type="scientific">Ephemerocybe angulata</name>
    <dbReference type="NCBI Taxonomy" id="980116"/>
    <lineage>
        <taxon>Eukaryota</taxon>
        <taxon>Fungi</taxon>
        <taxon>Dikarya</taxon>
        <taxon>Basidiomycota</taxon>
        <taxon>Agaricomycotina</taxon>
        <taxon>Agaricomycetes</taxon>
        <taxon>Agaricomycetidae</taxon>
        <taxon>Agaricales</taxon>
        <taxon>Agaricineae</taxon>
        <taxon>Psathyrellaceae</taxon>
        <taxon>Ephemerocybe</taxon>
    </lineage>
</organism>
<proteinExistence type="predicted"/>
<evidence type="ECO:0000313" key="2">
    <source>
        <dbReference type="EMBL" id="KAF5317290.1"/>
    </source>
</evidence>
<feature type="compositionally biased region" description="Polar residues" evidence="1">
    <location>
        <begin position="1"/>
        <end position="21"/>
    </location>
</feature>
<sequence length="372" mass="39369">MQYSSSQRAPYSHQHWQQTTADSEKASSSTATQSQWSYVQHDSVMAVSNDSHAQVRKTLFSTDTGAEWAGNTQVAKDSTVETDHSFQRTLLEIEDTFYKTFPAAAQAVRSTQGWVVADTSEECEEPSIAFFSQISSGTGMSAGSLGSNAFGNDNTLSSRPALFASARARMNHGSSDIQMADSVFSSPSYTLMGGYQHQPPTPPTSAVHAPRPYDASPSTAHPVSPVSSSLHSSASVQLSLAGPSYATSAINGSLSDACRPPTSVRGAQNTYSSPYVTSNLGQDVPPMASLQGSPLSAAPVVSVPPPVSSASAASLVSQYPMQPLPRKMSVPPPPALSPQGITPQYHPNQARPIIRKEHITPQILRLPGPGPR</sequence>
<reference evidence="2 3" key="1">
    <citation type="journal article" date="2020" name="ISME J.">
        <title>Uncovering the hidden diversity of litter-decomposition mechanisms in mushroom-forming fungi.</title>
        <authorList>
            <person name="Floudas D."/>
            <person name="Bentzer J."/>
            <person name="Ahren D."/>
            <person name="Johansson T."/>
            <person name="Persson P."/>
            <person name="Tunlid A."/>
        </authorList>
    </citation>
    <scope>NUCLEOTIDE SEQUENCE [LARGE SCALE GENOMIC DNA]</scope>
    <source>
        <strain evidence="2 3">CBS 175.51</strain>
    </source>
</reference>
<evidence type="ECO:0000313" key="3">
    <source>
        <dbReference type="Proteomes" id="UP000541558"/>
    </source>
</evidence>
<dbReference type="OrthoDB" id="39175at2759"/>
<name>A0A8H5EYH7_9AGAR</name>
<dbReference type="AlphaFoldDB" id="A0A8H5EYH7"/>
<dbReference type="Proteomes" id="UP000541558">
    <property type="component" value="Unassembled WGS sequence"/>
</dbReference>
<evidence type="ECO:0000256" key="1">
    <source>
        <dbReference type="SAM" id="MobiDB-lite"/>
    </source>
</evidence>
<dbReference type="EMBL" id="JAACJK010000219">
    <property type="protein sequence ID" value="KAF5317290.1"/>
    <property type="molecule type" value="Genomic_DNA"/>
</dbReference>
<feature type="region of interest" description="Disordered" evidence="1">
    <location>
        <begin position="191"/>
        <end position="229"/>
    </location>
</feature>
<keyword evidence="3" id="KW-1185">Reference proteome</keyword>
<comment type="caution">
    <text evidence="2">The sequence shown here is derived from an EMBL/GenBank/DDBJ whole genome shotgun (WGS) entry which is preliminary data.</text>
</comment>
<gene>
    <name evidence="2" type="ORF">D9611_003776</name>
</gene>
<feature type="region of interest" description="Disordered" evidence="1">
    <location>
        <begin position="1"/>
        <end position="33"/>
    </location>
</feature>
<accession>A0A8H5EYH7</accession>
<feature type="compositionally biased region" description="Low complexity" evidence="1">
    <location>
        <begin position="220"/>
        <end position="229"/>
    </location>
</feature>
<protein>
    <submittedName>
        <fullName evidence="2">Uncharacterized protein</fullName>
    </submittedName>
</protein>